<dbReference type="InterPro" id="IPR036291">
    <property type="entry name" value="NAD(P)-bd_dom_sf"/>
</dbReference>
<dbReference type="PANTHER" id="PTHR23420:SF0">
    <property type="entry name" value="ADENOSYLHOMOCYSTEINASE"/>
    <property type="match status" value="1"/>
</dbReference>
<evidence type="ECO:0000256" key="3">
    <source>
        <dbReference type="ARBA" id="ARBA00022563"/>
    </source>
</evidence>
<feature type="region of interest" description="Disordered" evidence="5">
    <location>
        <begin position="355"/>
        <end position="377"/>
    </location>
</feature>
<dbReference type="Gene3D" id="3.40.50.720">
    <property type="entry name" value="NAD(P)-binding Rossmann-like Domain"/>
    <property type="match status" value="1"/>
</dbReference>
<comment type="caution">
    <text evidence="7">The sequence shown here is derived from an EMBL/GenBank/DDBJ whole genome shotgun (WGS) entry which is preliminary data.</text>
</comment>
<dbReference type="SMART" id="SM00997">
    <property type="entry name" value="AdoHcyase_NAD"/>
    <property type="match status" value="1"/>
</dbReference>
<dbReference type="SMART" id="SM00996">
    <property type="entry name" value="AdoHcyase"/>
    <property type="match status" value="1"/>
</dbReference>
<dbReference type="InterPro" id="IPR042172">
    <property type="entry name" value="Adenosylhomocyst_ase-like_sf"/>
</dbReference>
<reference evidence="7 8" key="1">
    <citation type="submission" date="2020-08" db="EMBL/GenBank/DDBJ databases">
        <title>Genomic Encyclopedia of Type Strains, Phase III (KMG-III): the genomes of soil and plant-associated and newly described type strains.</title>
        <authorList>
            <person name="Whitman W."/>
        </authorList>
    </citation>
    <scope>NUCLEOTIDE SEQUENCE [LARGE SCALE GENOMIC DNA]</scope>
    <source>
        <strain evidence="7 8">CECT 8960</strain>
    </source>
</reference>
<evidence type="ECO:0000256" key="1">
    <source>
        <dbReference type="ARBA" id="ARBA00001911"/>
    </source>
</evidence>
<dbReference type="Pfam" id="PF11697">
    <property type="entry name" value="DUF3293"/>
    <property type="match status" value="1"/>
</dbReference>
<keyword evidence="4" id="KW-0520">NAD</keyword>
<dbReference type="SUPFAM" id="SSF51735">
    <property type="entry name" value="NAD(P)-binding Rossmann-fold domains"/>
    <property type="match status" value="1"/>
</dbReference>
<gene>
    <name evidence="7" type="ORF">FHR82_005062</name>
</gene>
<feature type="domain" description="S-adenosyl-L-homocysteine hydrolase NAD binding" evidence="6">
    <location>
        <begin position="160"/>
        <end position="303"/>
    </location>
</feature>
<organism evidence="7 8">
    <name type="scientific">Actinophytocola algeriensis</name>
    <dbReference type="NCBI Taxonomy" id="1768010"/>
    <lineage>
        <taxon>Bacteria</taxon>
        <taxon>Bacillati</taxon>
        <taxon>Actinomycetota</taxon>
        <taxon>Actinomycetes</taxon>
        <taxon>Pseudonocardiales</taxon>
        <taxon>Pseudonocardiaceae</taxon>
    </lineage>
</organism>
<dbReference type="InterPro" id="IPR000043">
    <property type="entry name" value="Adenosylhomocysteinase-like"/>
</dbReference>
<evidence type="ECO:0000256" key="2">
    <source>
        <dbReference type="ARBA" id="ARBA00007122"/>
    </source>
</evidence>
<name>A0A7W7Q8V8_9PSEU</name>
<keyword evidence="8" id="KW-1185">Reference proteome</keyword>
<evidence type="ECO:0000313" key="8">
    <source>
        <dbReference type="Proteomes" id="UP000520767"/>
    </source>
</evidence>
<proteinExistence type="inferred from homology"/>
<evidence type="ECO:0000313" key="7">
    <source>
        <dbReference type="EMBL" id="MBB4908809.1"/>
    </source>
</evidence>
<dbReference type="GO" id="GO:0005829">
    <property type="term" value="C:cytosol"/>
    <property type="evidence" value="ECO:0007669"/>
    <property type="project" value="TreeGrafter"/>
</dbReference>
<comment type="similarity">
    <text evidence="2">Belongs to the adenosylhomocysteinase family.</text>
</comment>
<evidence type="ECO:0000259" key="6">
    <source>
        <dbReference type="SMART" id="SM00997"/>
    </source>
</evidence>
<keyword evidence="3" id="KW-0554">One-carbon metabolism</keyword>
<accession>A0A7W7Q8V8</accession>
<dbReference type="SUPFAM" id="SSF52283">
    <property type="entry name" value="Formate/glycerate dehydrogenase catalytic domain-like"/>
    <property type="match status" value="1"/>
</dbReference>
<dbReference type="GO" id="GO:0004013">
    <property type="term" value="F:adenosylhomocysteinase activity"/>
    <property type="evidence" value="ECO:0007669"/>
    <property type="project" value="TreeGrafter"/>
</dbReference>
<dbReference type="EMBL" id="JACHJQ010000005">
    <property type="protein sequence ID" value="MBB4908809.1"/>
    <property type="molecule type" value="Genomic_DNA"/>
</dbReference>
<dbReference type="RefSeq" id="WP_184812909.1">
    <property type="nucleotide sequence ID" value="NZ_JACHJQ010000005.1"/>
</dbReference>
<dbReference type="InterPro" id="IPR021710">
    <property type="entry name" value="DUF3293"/>
</dbReference>
<evidence type="ECO:0000256" key="4">
    <source>
        <dbReference type="ARBA" id="ARBA00023027"/>
    </source>
</evidence>
<dbReference type="Proteomes" id="UP000520767">
    <property type="component" value="Unassembled WGS sequence"/>
</dbReference>
<protein>
    <recommendedName>
        <fullName evidence="6">S-adenosyl-L-homocysteine hydrolase NAD binding domain-containing protein</fullName>
    </recommendedName>
</protein>
<sequence>MATPAAPNVRDEDLFPEILARFAAGDMPFLRRARRRALRTRPYAGLAVLHNVPLTAETMCKIEVLVAGGADLVVTSPSFTEADPRSVAALAAAGVEFRMEYRFSEEFDVVLDCGGELQPLVTPRLGTCELTRTGTLRYRAANPAYPVIAVDESRVKNLESLLGTGRAFVHAFRRLVDEPIDGKPFLVFGYGKVGKGVVRALAPHTDRIGVVDTDPGAVDAARLAGCDAMHATEADRVEAWARQAFAVVTATGVPGIVSSGYDAGPFRGAHLANMGGEDEFGEAFTTGDVLYGKRPVNFAHSDPHTMRYLDPVFHAHNLGIDLLACAQPGPGVTPFPAFLADEIVDAWQRVFGERLEDGANPARDTNRPAPPSRRWDDGLRHCASHYVTTAPFTVGESPEFRPMTESSGMLVADLFAAMRHEPGNPLVRASYQQYIREITEQYEFAVAELGLRVEPWPHSGEPYRDSRRMIEDVRQRRHLYFLTTHARWGEAGTGHVDHPMLNPTGIVIGGVELLANDLFRVVHDVFGHAKEGHQFGPVGEEKAWLAHHGMFSPLARPALTAETRGQTCWAYFGAHLRGPSGALVGKDEPGWVPVPRRPFAEQKAGLLPADVSGVRLTHDPGSGHVRAWPLTGWRPDTHHALRTGRQPTEIDGQLADAYRNTTFRALTTAGPIDIHVGQSCPDLDALLRRESVSCWAFLTACSPGGRILPAAENQQRHLALRRRLHGSGVPVVPGLGIGVDPDWLPEDSVLAVGLDRSTAATLGAEFGQDAIVVGDLGAAAELLWCRTRAATGGQ</sequence>
<evidence type="ECO:0000256" key="5">
    <source>
        <dbReference type="SAM" id="MobiDB-lite"/>
    </source>
</evidence>
<dbReference type="GO" id="GO:0006730">
    <property type="term" value="P:one-carbon metabolic process"/>
    <property type="evidence" value="ECO:0007669"/>
    <property type="project" value="UniProtKB-KW"/>
</dbReference>
<dbReference type="AlphaFoldDB" id="A0A7W7Q8V8"/>
<comment type="cofactor">
    <cofactor evidence="1">
        <name>NAD(+)</name>
        <dbReference type="ChEBI" id="CHEBI:57540"/>
    </cofactor>
</comment>
<dbReference type="PANTHER" id="PTHR23420">
    <property type="entry name" value="ADENOSYLHOMOCYSTEINASE"/>
    <property type="match status" value="1"/>
</dbReference>
<dbReference type="Gene3D" id="3.40.50.1480">
    <property type="entry name" value="Adenosylhomocysteinase-like"/>
    <property type="match status" value="1"/>
</dbReference>
<dbReference type="GO" id="GO:0033353">
    <property type="term" value="P:S-adenosylmethionine cycle"/>
    <property type="evidence" value="ECO:0007669"/>
    <property type="project" value="TreeGrafter"/>
</dbReference>
<dbReference type="InterPro" id="IPR015878">
    <property type="entry name" value="Ado_hCys_hydrolase_NAD-bd"/>
</dbReference>
<dbReference type="Pfam" id="PF00670">
    <property type="entry name" value="AdoHcyase_NAD"/>
    <property type="match status" value="1"/>
</dbReference>